<keyword evidence="3" id="KW-0804">Transcription</keyword>
<dbReference type="Gene3D" id="1.10.357.10">
    <property type="entry name" value="Tetracycline Repressor, domain 2"/>
    <property type="match status" value="1"/>
</dbReference>
<dbReference type="Pfam" id="PF17754">
    <property type="entry name" value="TetR_C_14"/>
    <property type="match status" value="1"/>
</dbReference>
<dbReference type="InterPro" id="IPR023772">
    <property type="entry name" value="DNA-bd_HTH_TetR-type_CS"/>
</dbReference>
<dbReference type="EMBL" id="JACJIA010000003">
    <property type="protein sequence ID" value="MBA8951477.1"/>
    <property type="molecule type" value="Genomic_DNA"/>
</dbReference>
<dbReference type="PANTHER" id="PTHR30055:SF234">
    <property type="entry name" value="HTH-TYPE TRANSCRIPTIONAL REGULATOR BETI"/>
    <property type="match status" value="1"/>
</dbReference>
<dbReference type="InterPro" id="IPR001647">
    <property type="entry name" value="HTH_TetR"/>
</dbReference>
<proteinExistence type="predicted"/>
<feature type="DNA-binding region" description="H-T-H motif" evidence="4">
    <location>
        <begin position="36"/>
        <end position="55"/>
    </location>
</feature>
<dbReference type="InterPro" id="IPR009057">
    <property type="entry name" value="Homeodomain-like_sf"/>
</dbReference>
<accession>A0A7W3QLH3</accession>
<evidence type="ECO:0000259" key="5">
    <source>
        <dbReference type="PROSITE" id="PS50977"/>
    </source>
</evidence>
<dbReference type="Proteomes" id="UP000572680">
    <property type="component" value="Unassembled WGS sequence"/>
</dbReference>
<dbReference type="Gene3D" id="1.10.10.60">
    <property type="entry name" value="Homeodomain-like"/>
    <property type="match status" value="1"/>
</dbReference>
<protein>
    <submittedName>
        <fullName evidence="6">AcrR family transcriptional regulator</fullName>
    </submittedName>
</protein>
<sequence length="202" mass="21568">MAETPGLRELKKRRTRQALVEAAVRLFERKGYEGVTVAEIAAAAEVSTRTFFLHFQAKEDVLFAHADVRVDLAVAAIAERGPGERPADVLLRATERMILEAWDGGDLSGGLAALRVRLAASVPALQARLLQRYLGARAELARALREAFPDELDEVTASALVGAMVGAVGAAATAALERGDGPAEVRDAMRRGMELVARSLPA</sequence>
<evidence type="ECO:0000256" key="3">
    <source>
        <dbReference type="ARBA" id="ARBA00023163"/>
    </source>
</evidence>
<comment type="caution">
    <text evidence="6">The sequence shown here is derived from an EMBL/GenBank/DDBJ whole genome shotgun (WGS) entry which is preliminary data.</text>
</comment>
<name>A0A7W3QLH3_ACTNM</name>
<keyword evidence="2 4" id="KW-0238">DNA-binding</keyword>
<dbReference type="GO" id="GO:0003700">
    <property type="term" value="F:DNA-binding transcription factor activity"/>
    <property type="evidence" value="ECO:0007669"/>
    <property type="project" value="TreeGrafter"/>
</dbReference>
<evidence type="ECO:0000256" key="4">
    <source>
        <dbReference type="PROSITE-ProRule" id="PRU00335"/>
    </source>
</evidence>
<dbReference type="GO" id="GO:0000976">
    <property type="term" value="F:transcription cis-regulatory region binding"/>
    <property type="evidence" value="ECO:0007669"/>
    <property type="project" value="TreeGrafter"/>
</dbReference>
<dbReference type="PROSITE" id="PS50977">
    <property type="entry name" value="HTH_TETR_2"/>
    <property type="match status" value="1"/>
</dbReference>
<dbReference type="PROSITE" id="PS01081">
    <property type="entry name" value="HTH_TETR_1"/>
    <property type="match status" value="1"/>
</dbReference>
<evidence type="ECO:0000256" key="1">
    <source>
        <dbReference type="ARBA" id="ARBA00023015"/>
    </source>
</evidence>
<keyword evidence="1" id="KW-0805">Transcription regulation</keyword>
<dbReference type="InterPro" id="IPR050109">
    <property type="entry name" value="HTH-type_TetR-like_transc_reg"/>
</dbReference>
<dbReference type="SUPFAM" id="SSF46689">
    <property type="entry name" value="Homeodomain-like"/>
    <property type="match status" value="1"/>
</dbReference>
<dbReference type="InterPro" id="IPR041347">
    <property type="entry name" value="MftR_C"/>
</dbReference>
<organism evidence="6 7">
    <name type="scientific">Actinomadura namibiensis</name>
    <dbReference type="NCBI Taxonomy" id="182080"/>
    <lineage>
        <taxon>Bacteria</taxon>
        <taxon>Bacillati</taxon>
        <taxon>Actinomycetota</taxon>
        <taxon>Actinomycetes</taxon>
        <taxon>Streptosporangiales</taxon>
        <taxon>Thermomonosporaceae</taxon>
        <taxon>Actinomadura</taxon>
    </lineage>
</organism>
<dbReference type="PANTHER" id="PTHR30055">
    <property type="entry name" value="HTH-TYPE TRANSCRIPTIONAL REGULATOR RUTR"/>
    <property type="match status" value="1"/>
</dbReference>
<reference evidence="6 7" key="1">
    <citation type="submission" date="2020-08" db="EMBL/GenBank/DDBJ databases">
        <title>Genomic Encyclopedia of Type Strains, Phase IV (KMG-IV): sequencing the most valuable type-strain genomes for metagenomic binning, comparative biology and taxonomic classification.</title>
        <authorList>
            <person name="Goeker M."/>
        </authorList>
    </citation>
    <scope>NUCLEOTIDE SEQUENCE [LARGE SCALE GENOMIC DNA]</scope>
    <source>
        <strain evidence="6 7">DSM 44197</strain>
    </source>
</reference>
<evidence type="ECO:0000256" key="2">
    <source>
        <dbReference type="ARBA" id="ARBA00023125"/>
    </source>
</evidence>
<dbReference type="RefSeq" id="WP_182843792.1">
    <property type="nucleotide sequence ID" value="NZ_BAAALP010000070.1"/>
</dbReference>
<evidence type="ECO:0000313" key="6">
    <source>
        <dbReference type="EMBL" id="MBA8951477.1"/>
    </source>
</evidence>
<dbReference type="AlphaFoldDB" id="A0A7W3QLH3"/>
<dbReference type="Pfam" id="PF00440">
    <property type="entry name" value="TetR_N"/>
    <property type="match status" value="1"/>
</dbReference>
<gene>
    <name evidence="6" type="ORF">HNR61_003108</name>
</gene>
<evidence type="ECO:0000313" key="7">
    <source>
        <dbReference type="Proteomes" id="UP000572680"/>
    </source>
</evidence>
<feature type="domain" description="HTH tetR-type" evidence="5">
    <location>
        <begin position="13"/>
        <end position="73"/>
    </location>
</feature>
<keyword evidence="7" id="KW-1185">Reference proteome</keyword>
<dbReference type="PRINTS" id="PR00455">
    <property type="entry name" value="HTHTETR"/>
</dbReference>